<evidence type="ECO:0000259" key="3">
    <source>
        <dbReference type="Pfam" id="PF04167"/>
    </source>
</evidence>
<feature type="region of interest" description="Disordered" evidence="2">
    <location>
        <begin position="1"/>
        <end position="30"/>
    </location>
</feature>
<dbReference type="EMBL" id="LT629732">
    <property type="protein sequence ID" value="SDT25806.1"/>
    <property type="molecule type" value="Genomic_DNA"/>
</dbReference>
<feature type="domain" description="DUF402" evidence="3">
    <location>
        <begin position="92"/>
        <end position="214"/>
    </location>
</feature>
<dbReference type="InterPro" id="IPR007295">
    <property type="entry name" value="DUF402"/>
</dbReference>
<keyword evidence="1" id="KW-0378">Hydrolase</keyword>
<reference evidence="4 5" key="1">
    <citation type="submission" date="2016-10" db="EMBL/GenBank/DDBJ databases">
        <authorList>
            <person name="de Groot N.N."/>
        </authorList>
    </citation>
    <scope>NUCLEOTIDE SEQUENCE [LARGE SCALE GENOMIC DNA]</scope>
    <source>
        <strain evidence="4 5">DSM 22024</strain>
    </source>
</reference>
<dbReference type="PANTHER" id="PTHR39159:SF1">
    <property type="entry name" value="UPF0374 PROTEIN YGAC"/>
    <property type="match status" value="1"/>
</dbReference>
<dbReference type="STRING" id="117157.SAMN04489717_5739"/>
<evidence type="ECO:0000256" key="2">
    <source>
        <dbReference type="SAM" id="MobiDB-lite"/>
    </source>
</evidence>
<dbReference type="PANTHER" id="PTHR39159">
    <property type="match status" value="1"/>
</dbReference>
<accession>A0A1H1YY03</accession>
<protein>
    <recommendedName>
        <fullName evidence="3">DUF402 domain-containing protein</fullName>
    </recommendedName>
</protein>
<dbReference type="Gene3D" id="2.40.380.10">
    <property type="entry name" value="FomD-like"/>
    <property type="match status" value="1"/>
</dbReference>
<proteinExistence type="predicted"/>
<gene>
    <name evidence="4" type="ORF">SAMN04489717_5739</name>
</gene>
<name>A0A1H1YY03_9ACTN</name>
<evidence type="ECO:0000256" key="1">
    <source>
        <dbReference type="ARBA" id="ARBA00022801"/>
    </source>
</evidence>
<dbReference type="InterPro" id="IPR050212">
    <property type="entry name" value="Ntdp-like"/>
</dbReference>
<dbReference type="AlphaFoldDB" id="A0A1H1YY03"/>
<sequence>MNLSSGTPPEPSALPGERPGTAGMRPSGSPPYWQPRMQIWWHYRRRTWLPGSPETVRPMTVVRDDADGLVAWLAPGTPVLRPVLTDGREPRSVHIDDWYRVRDNRSLKRTRWRGTGILKVAPTGVPWSVWLFWLPDGTFRNWYVNLEDVHVRDDLHVVTQDHVLDVVVQPDRSVQWKDEDELAAAVRWGRYQAADAAEFEKDAHAVEEVVARWGSPFCDGWENWRPDPSWPIPSLPPDAAQADF</sequence>
<evidence type="ECO:0000313" key="4">
    <source>
        <dbReference type="EMBL" id="SDT25806.1"/>
    </source>
</evidence>
<dbReference type="GO" id="GO:0016787">
    <property type="term" value="F:hydrolase activity"/>
    <property type="evidence" value="ECO:0007669"/>
    <property type="project" value="UniProtKB-KW"/>
</dbReference>
<dbReference type="Proteomes" id="UP000198983">
    <property type="component" value="Chromosome I"/>
</dbReference>
<dbReference type="RefSeq" id="WP_197681611.1">
    <property type="nucleotide sequence ID" value="NZ_LT629732.1"/>
</dbReference>
<organism evidence="4 5">
    <name type="scientific">Actinopolymorpha singaporensis</name>
    <dbReference type="NCBI Taxonomy" id="117157"/>
    <lineage>
        <taxon>Bacteria</taxon>
        <taxon>Bacillati</taxon>
        <taxon>Actinomycetota</taxon>
        <taxon>Actinomycetes</taxon>
        <taxon>Propionibacteriales</taxon>
        <taxon>Actinopolymorphaceae</taxon>
        <taxon>Actinopolymorpha</taxon>
    </lineage>
</organism>
<keyword evidence="5" id="KW-1185">Reference proteome</keyword>
<dbReference type="Pfam" id="PF04167">
    <property type="entry name" value="DUF402"/>
    <property type="match status" value="1"/>
</dbReference>
<evidence type="ECO:0000313" key="5">
    <source>
        <dbReference type="Proteomes" id="UP000198983"/>
    </source>
</evidence>
<dbReference type="SUPFAM" id="SSF159234">
    <property type="entry name" value="FomD-like"/>
    <property type="match status" value="1"/>
</dbReference>
<dbReference type="InterPro" id="IPR035930">
    <property type="entry name" value="FomD-like_sf"/>
</dbReference>